<dbReference type="Proteomes" id="UP000574390">
    <property type="component" value="Unassembled WGS sequence"/>
</dbReference>
<gene>
    <name evidence="2" type="ORF">FOZ62_027210</name>
</gene>
<proteinExistence type="predicted"/>
<protein>
    <submittedName>
        <fullName evidence="2">Uncharacterized protein</fullName>
    </submittedName>
</protein>
<reference evidence="2 3" key="1">
    <citation type="submission" date="2020-04" db="EMBL/GenBank/DDBJ databases">
        <title>Perkinsus olseni comparative genomics.</title>
        <authorList>
            <person name="Bogema D.R."/>
        </authorList>
    </citation>
    <scope>NUCLEOTIDE SEQUENCE [LARGE SCALE GENOMIC DNA]</scope>
    <source>
        <strain evidence="2">ATCC PRA-205</strain>
    </source>
</reference>
<accession>A0A7J6QHR1</accession>
<dbReference type="AlphaFoldDB" id="A0A7J6QHR1"/>
<evidence type="ECO:0000313" key="3">
    <source>
        <dbReference type="Proteomes" id="UP000574390"/>
    </source>
</evidence>
<comment type="caution">
    <text evidence="2">The sequence shown here is derived from an EMBL/GenBank/DDBJ whole genome shotgun (WGS) entry which is preliminary data.</text>
</comment>
<organism evidence="2 3">
    <name type="scientific">Perkinsus olseni</name>
    <name type="common">Perkinsus atlanticus</name>
    <dbReference type="NCBI Taxonomy" id="32597"/>
    <lineage>
        <taxon>Eukaryota</taxon>
        <taxon>Sar</taxon>
        <taxon>Alveolata</taxon>
        <taxon>Perkinsozoa</taxon>
        <taxon>Perkinsea</taxon>
        <taxon>Perkinsida</taxon>
        <taxon>Perkinsidae</taxon>
        <taxon>Perkinsus</taxon>
    </lineage>
</organism>
<evidence type="ECO:0000313" key="2">
    <source>
        <dbReference type="EMBL" id="KAF4707767.1"/>
    </source>
</evidence>
<feature type="chain" id="PRO_5029614133" evidence="1">
    <location>
        <begin position="22"/>
        <end position="147"/>
    </location>
</feature>
<keyword evidence="1" id="KW-0732">Signal</keyword>
<feature type="signal peptide" evidence="1">
    <location>
        <begin position="1"/>
        <end position="21"/>
    </location>
</feature>
<evidence type="ECO:0000256" key="1">
    <source>
        <dbReference type="SAM" id="SignalP"/>
    </source>
</evidence>
<name>A0A7J6QHR1_PEROL</name>
<dbReference type="EMBL" id="JABANM010029577">
    <property type="protein sequence ID" value="KAF4707767.1"/>
    <property type="molecule type" value="Genomic_DNA"/>
</dbReference>
<sequence length="147" mass="16351">MHLPLAGLCLILFAAQRRSESLTGQPRVLLGPGHGSLAGKTYYFYSSSTEEPDIERLEFSREKVLIKSIQGHLPRGDYECGYELVQHKGAARYAIKLSDECREIVEDSIGYFDDYFLSGCNVESSYEFLYVPTAPTGSANPGPIHQI</sequence>